<organism evidence="3 4">
    <name type="scientific">Pestalotiopsis fici (strain W106-1 / CGMCC3.15140)</name>
    <dbReference type="NCBI Taxonomy" id="1229662"/>
    <lineage>
        <taxon>Eukaryota</taxon>
        <taxon>Fungi</taxon>
        <taxon>Dikarya</taxon>
        <taxon>Ascomycota</taxon>
        <taxon>Pezizomycotina</taxon>
        <taxon>Sordariomycetes</taxon>
        <taxon>Xylariomycetidae</taxon>
        <taxon>Amphisphaeriales</taxon>
        <taxon>Sporocadaceae</taxon>
        <taxon>Pestalotiopsis</taxon>
    </lineage>
</organism>
<dbReference type="Proteomes" id="UP000030651">
    <property type="component" value="Unassembled WGS sequence"/>
</dbReference>
<feature type="region of interest" description="Disordered" evidence="1">
    <location>
        <begin position="1"/>
        <end position="22"/>
    </location>
</feature>
<feature type="domain" description="DUF7708" evidence="2">
    <location>
        <begin position="97"/>
        <end position="240"/>
    </location>
</feature>
<dbReference type="AlphaFoldDB" id="W3WTR1"/>
<dbReference type="EMBL" id="KI912116">
    <property type="protein sequence ID" value="ETS77199.1"/>
    <property type="molecule type" value="Genomic_DNA"/>
</dbReference>
<feature type="compositionally biased region" description="Basic and acidic residues" evidence="1">
    <location>
        <begin position="528"/>
        <end position="539"/>
    </location>
</feature>
<dbReference type="HOGENOM" id="CLU_035524_0_0_1"/>
<dbReference type="Pfam" id="PF24809">
    <property type="entry name" value="DUF7708"/>
    <property type="match status" value="1"/>
</dbReference>
<dbReference type="InParanoid" id="W3WTR1"/>
<accession>W3WTR1</accession>
<evidence type="ECO:0000256" key="1">
    <source>
        <dbReference type="SAM" id="MobiDB-lite"/>
    </source>
</evidence>
<dbReference type="RefSeq" id="XP_007837845.1">
    <property type="nucleotide sequence ID" value="XM_007839654.1"/>
</dbReference>
<dbReference type="OMA" id="YAHIIQF"/>
<dbReference type="InterPro" id="IPR056125">
    <property type="entry name" value="DUF7708"/>
</dbReference>
<dbReference type="KEGG" id="pfy:PFICI_11073"/>
<sequence length="561" mass="63832">MAATNESTHQKTPDVDPLSLWTTNSQLASSHDPFEPARTAFEEGVKIFGEKLTKDVKKKHLAQQILESCTLQDVVQAVDDAKRRSEEKHGPSRVYKSLVSFSQKLLHYGKVVDVLVSHHPEYVALVWGAMKFVFGAVMEHERTAVTVVTGLSEIAGSLASVELAIMLYPHEIMRRAVSMLYAHIIQFLIRAWAYYEESTPRRALHSITRPSALRYNDLILAIRSDTENVRRNAAASSHAEFRVLHRKVDDANVQLISYLEDSRINQQSTQDQLQVIRTTIHELRQVMEFEKAVRAGDRIHIQSALSDIQLQQALGMVSSNCAIDHKITLHAALHLQKARQCRRSFRQPFWATAKLHEWNLSQKSSIILLRSTLRERNLVRGFCTDVVEYLVRTHTTVLWIFSSRDQQYPLLESLKSLVFQALSLSSAGQFAFKTSFHMNRFRDANFEEDYLNILADLLQSSKLVYIIAAIDAMPSGDAVQYRACLRQLSRILIDRGSKTVLKVITTSYGPQGQQANLENLVLTVGRADRRPMRNQDNSRSRRRGNQSVARFVETMARPDNP</sequence>
<keyword evidence="4" id="KW-1185">Reference proteome</keyword>
<evidence type="ECO:0000313" key="4">
    <source>
        <dbReference type="Proteomes" id="UP000030651"/>
    </source>
</evidence>
<name>W3WTR1_PESFW</name>
<dbReference type="OrthoDB" id="61900at2759"/>
<gene>
    <name evidence="3" type="ORF">PFICI_11073</name>
</gene>
<feature type="region of interest" description="Disordered" evidence="1">
    <location>
        <begin position="528"/>
        <end position="561"/>
    </location>
</feature>
<dbReference type="eggNOG" id="ENOG502SEMR">
    <property type="taxonomic scope" value="Eukaryota"/>
</dbReference>
<dbReference type="GeneID" id="19276086"/>
<dbReference type="STRING" id="1229662.W3WTR1"/>
<reference evidence="4" key="1">
    <citation type="journal article" date="2015" name="BMC Genomics">
        <title>Genomic and transcriptomic analysis of the endophytic fungus Pestalotiopsis fici reveals its lifestyle and high potential for synthesis of natural products.</title>
        <authorList>
            <person name="Wang X."/>
            <person name="Zhang X."/>
            <person name="Liu L."/>
            <person name="Xiang M."/>
            <person name="Wang W."/>
            <person name="Sun X."/>
            <person name="Che Y."/>
            <person name="Guo L."/>
            <person name="Liu G."/>
            <person name="Guo L."/>
            <person name="Wang C."/>
            <person name="Yin W.B."/>
            <person name="Stadler M."/>
            <person name="Zhang X."/>
            <person name="Liu X."/>
        </authorList>
    </citation>
    <scope>NUCLEOTIDE SEQUENCE [LARGE SCALE GENOMIC DNA]</scope>
    <source>
        <strain evidence="4">W106-1 / CGMCC3.15140</strain>
    </source>
</reference>
<protein>
    <recommendedName>
        <fullName evidence="2">DUF7708 domain-containing protein</fullName>
    </recommendedName>
</protein>
<evidence type="ECO:0000259" key="2">
    <source>
        <dbReference type="Pfam" id="PF24809"/>
    </source>
</evidence>
<proteinExistence type="predicted"/>
<evidence type="ECO:0000313" key="3">
    <source>
        <dbReference type="EMBL" id="ETS77199.1"/>
    </source>
</evidence>